<dbReference type="RefSeq" id="XP_040788154.1">
    <property type="nucleotide sequence ID" value="XM_040936891.1"/>
</dbReference>
<protein>
    <recommendedName>
        <fullName evidence="3">F-box domain-containing protein</fullName>
    </recommendedName>
</protein>
<dbReference type="PANTHER" id="PTHR42085:SF2">
    <property type="entry name" value="F-BOX DOMAIN-CONTAINING PROTEIN"/>
    <property type="match status" value="1"/>
</dbReference>
<evidence type="ECO:0000313" key="1">
    <source>
        <dbReference type="EMBL" id="KAF1845591.1"/>
    </source>
</evidence>
<gene>
    <name evidence="1" type="ORF">K460DRAFT_405841</name>
</gene>
<dbReference type="Proteomes" id="UP000800039">
    <property type="component" value="Unassembled WGS sequence"/>
</dbReference>
<organism evidence="1 2">
    <name type="scientific">Cucurbitaria berberidis CBS 394.84</name>
    <dbReference type="NCBI Taxonomy" id="1168544"/>
    <lineage>
        <taxon>Eukaryota</taxon>
        <taxon>Fungi</taxon>
        <taxon>Dikarya</taxon>
        <taxon>Ascomycota</taxon>
        <taxon>Pezizomycotina</taxon>
        <taxon>Dothideomycetes</taxon>
        <taxon>Pleosporomycetidae</taxon>
        <taxon>Pleosporales</taxon>
        <taxon>Pleosporineae</taxon>
        <taxon>Cucurbitariaceae</taxon>
        <taxon>Cucurbitaria</taxon>
    </lineage>
</organism>
<evidence type="ECO:0000313" key="2">
    <source>
        <dbReference type="Proteomes" id="UP000800039"/>
    </source>
</evidence>
<dbReference type="EMBL" id="ML976616">
    <property type="protein sequence ID" value="KAF1845591.1"/>
    <property type="molecule type" value="Genomic_DNA"/>
</dbReference>
<name>A0A9P4GI40_9PLEO</name>
<dbReference type="PANTHER" id="PTHR42085">
    <property type="entry name" value="F-BOX DOMAIN-CONTAINING PROTEIN"/>
    <property type="match status" value="1"/>
</dbReference>
<dbReference type="OrthoDB" id="62952at2759"/>
<dbReference type="InterPro" id="IPR038883">
    <property type="entry name" value="AN11006-like"/>
</dbReference>
<keyword evidence="2" id="KW-1185">Reference proteome</keyword>
<reference evidence="1" key="1">
    <citation type="submission" date="2020-01" db="EMBL/GenBank/DDBJ databases">
        <authorList>
            <consortium name="DOE Joint Genome Institute"/>
            <person name="Haridas S."/>
            <person name="Albert R."/>
            <person name="Binder M."/>
            <person name="Bloem J."/>
            <person name="Labutti K."/>
            <person name="Salamov A."/>
            <person name="Andreopoulos B."/>
            <person name="Baker S.E."/>
            <person name="Barry K."/>
            <person name="Bills G."/>
            <person name="Bluhm B.H."/>
            <person name="Cannon C."/>
            <person name="Castanera R."/>
            <person name="Culley D.E."/>
            <person name="Daum C."/>
            <person name="Ezra D."/>
            <person name="Gonzalez J.B."/>
            <person name="Henrissat B."/>
            <person name="Kuo A."/>
            <person name="Liang C."/>
            <person name="Lipzen A."/>
            <person name="Lutzoni F."/>
            <person name="Magnuson J."/>
            <person name="Mondo S."/>
            <person name="Nolan M."/>
            <person name="Ohm R."/>
            <person name="Pangilinan J."/>
            <person name="Park H.-J."/>
            <person name="Ramirez L."/>
            <person name="Alfaro M."/>
            <person name="Sun H."/>
            <person name="Tritt A."/>
            <person name="Yoshinaga Y."/>
            <person name="Zwiers L.-H."/>
            <person name="Turgeon B.G."/>
            <person name="Goodwin S.B."/>
            <person name="Spatafora J.W."/>
            <person name="Crous P.W."/>
            <person name="Grigoriev I.V."/>
        </authorList>
    </citation>
    <scope>NUCLEOTIDE SEQUENCE</scope>
    <source>
        <strain evidence="1">CBS 394.84</strain>
    </source>
</reference>
<dbReference type="AlphaFoldDB" id="A0A9P4GI40"/>
<comment type="caution">
    <text evidence="1">The sequence shown here is derived from an EMBL/GenBank/DDBJ whole genome shotgun (WGS) entry which is preliminary data.</text>
</comment>
<proteinExistence type="predicted"/>
<sequence length="186" mass="21356">MLPEMESLTTDPQDSRTHFRFVELPGEIRNQIYLYAIYPELSTVIVCNCEKPEHFGSRILRLPLFRISRQIRAESLSFLCATKTFKILGIVTANAFFQVIGTAIGKMKSMTLLQPLSEITPSCKERTDRFFSSMTDAKALKEFRLEGLGNWVPLCNEGEYYTFVRRVRSLGQGKDIEIHVRFGKYG</sequence>
<dbReference type="GeneID" id="63854141"/>
<evidence type="ECO:0008006" key="3">
    <source>
        <dbReference type="Google" id="ProtNLM"/>
    </source>
</evidence>
<accession>A0A9P4GI40</accession>